<proteinExistence type="predicted"/>
<name>A0A2Z6QVH3_9GLOM</name>
<organism evidence="1 2">
    <name type="scientific">Rhizophagus clarus</name>
    <dbReference type="NCBI Taxonomy" id="94130"/>
    <lineage>
        <taxon>Eukaryota</taxon>
        <taxon>Fungi</taxon>
        <taxon>Fungi incertae sedis</taxon>
        <taxon>Mucoromycota</taxon>
        <taxon>Glomeromycotina</taxon>
        <taxon>Glomeromycetes</taxon>
        <taxon>Glomerales</taxon>
        <taxon>Glomeraceae</taxon>
        <taxon>Rhizophagus</taxon>
    </lineage>
</organism>
<evidence type="ECO:0000313" key="2">
    <source>
        <dbReference type="Proteomes" id="UP000247702"/>
    </source>
</evidence>
<dbReference type="EMBL" id="BEXD01000745">
    <property type="protein sequence ID" value="GBB89849.1"/>
    <property type="molecule type" value="Genomic_DNA"/>
</dbReference>
<keyword evidence="2" id="KW-1185">Reference proteome</keyword>
<protein>
    <submittedName>
        <fullName evidence="1">Uncharacterized protein</fullName>
    </submittedName>
</protein>
<sequence>MYSIRRSGTPIRSRPGLADVQFRRPDSIQRKSEFLTPVLKFADGFLEEISKVCNVMELQSGFSDAFQVGWDFEGPQLSGRIIDEILKV</sequence>
<accession>A0A2Z6QVH3</accession>
<comment type="caution">
    <text evidence="1">The sequence shown here is derived from an EMBL/GenBank/DDBJ whole genome shotgun (WGS) entry which is preliminary data.</text>
</comment>
<gene>
    <name evidence="1" type="ORF">RclHR1_16690003</name>
</gene>
<dbReference type="AlphaFoldDB" id="A0A2Z6QVH3"/>
<evidence type="ECO:0000313" key="1">
    <source>
        <dbReference type="EMBL" id="GBB89849.1"/>
    </source>
</evidence>
<dbReference type="Proteomes" id="UP000247702">
    <property type="component" value="Unassembled WGS sequence"/>
</dbReference>
<reference evidence="1 2" key="1">
    <citation type="submission" date="2017-11" db="EMBL/GenBank/DDBJ databases">
        <title>The genome of Rhizophagus clarus HR1 reveals common genetic basis of auxotrophy among arbuscular mycorrhizal fungi.</title>
        <authorList>
            <person name="Kobayashi Y."/>
        </authorList>
    </citation>
    <scope>NUCLEOTIDE SEQUENCE [LARGE SCALE GENOMIC DNA]</scope>
    <source>
        <strain evidence="1 2">HR1</strain>
    </source>
</reference>